<protein>
    <submittedName>
        <fullName evidence="1">Uncharacterized protein</fullName>
    </submittedName>
</protein>
<reference evidence="1 2" key="1">
    <citation type="submission" date="2021-06" db="EMBL/GenBank/DDBJ databases">
        <title>Caerostris extrusa draft genome.</title>
        <authorList>
            <person name="Kono N."/>
            <person name="Arakawa K."/>
        </authorList>
    </citation>
    <scope>NUCLEOTIDE SEQUENCE [LARGE SCALE GENOMIC DNA]</scope>
</reference>
<proteinExistence type="predicted"/>
<name>A0AAV4XVD0_CAEEX</name>
<evidence type="ECO:0000313" key="2">
    <source>
        <dbReference type="Proteomes" id="UP001054945"/>
    </source>
</evidence>
<keyword evidence="2" id="KW-1185">Reference proteome</keyword>
<evidence type="ECO:0000313" key="1">
    <source>
        <dbReference type="EMBL" id="GIY99082.1"/>
    </source>
</evidence>
<dbReference type="Proteomes" id="UP001054945">
    <property type="component" value="Unassembled WGS sequence"/>
</dbReference>
<gene>
    <name evidence="1" type="ORF">CEXT_562091</name>
</gene>
<sequence>MFVHNCREHPSTFPEDRTTRSSLLLLLSFSHPGKKEEVGKWSKYFIVYGAQGSGDGNAKKKFIVRSPSFEVFRADIYTRALGSVDFGG</sequence>
<dbReference type="AlphaFoldDB" id="A0AAV4XVD0"/>
<comment type="caution">
    <text evidence="1">The sequence shown here is derived from an EMBL/GenBank/DDBJ whole genome shotgun (WGS) entry which is preliminary data.</text>
</comment>
<organism evidence="1 2">
    <name type="scientific">Caerostris extrusa</name>
    <name type="common">Bark spider</name>
    <name type="synonym">Caerostris bankana</name>
    <dbReference type="NCBI Taxonomy" id="172846"/>
    <lineage>
        <taxon>Eukaryota</taxon>
        <taxon>Metazoa</taxon>
        <taxon>Ecdysozoa</taxon>
        <taxon>Arthropoda</taxon>
        <taxon>Chelicerata</taxon>
        <taxon>Arachnida</taxon>
        <taxon>Araneae</taxon>
        <taxon>Araneomorphae</taxon>
        <taxon>Entelegynae</taxon>
        <taxon>Araneoidea</taxon>
        <taxon>Araneidae</taxon>
        <taxon>Caerostris</taxon>
    </lineage>
</organism>
<dbReference type="EMBL" id="BPLR01001000">
    <property type="protein sequence ID" value="GIY99082.1"/>
    <property type="molecule type" value="Genomic_DNA"/>
</dbReference>
<accession>A0AAV4XVD0</accession>